<protein>
    <submittedName>
        <fullName evidence="1">Uncharacterized protein</fullName>
    </submittedName>
</protein>
<evidence type="ECO:0000313" key="2">
    <source>
        <dbReference type="Proteomes" id="UP000027195"/>
    </source>
</evidence>
<sequence length="95" mass="10081">MCPISLLTLHYDILSVICSHLISTSTLLSFTLTCRAPHIVVIPKILFARITLKQQESVASLSSFHHAIAAPGSAAGEAVQNLAITSQSSAKLDPL</sequence>
<dbReference type="EMBL" id="KL198018">
    <property type="protein sequence ID" value="KDQ19886.1"/>
    <property type="molecule type" value="Genomic_DNA"/>
</dbReference>
<dbReference type="HOGENOM" id="CLU_2372502_0_0_1"/>
<proteinExistence type="predicted"/>
<name>A0A067N810_BOTB1</name>
<dbReference type="InParanoid" id="A0A067N810"/>
<accession>A0A067N810</accession>
<dbReference type="Proteomes" id="UP000027195">
    <property type="component" value="Unassembled WGS sequence"/>
</dbReference>
<gene>
    <name evidence="1" type="ORF">BOTBODRAFT_380754</name>
</gene>
<keyword evidence="2" id="KW-1185">Reference proteome</keyword>
<evidence type="ECO:0000313" key="1">
    <source>
        <dbReference type="EMBL" id="KDQ19886.1"/>
    </source>
</evidence>
<reference evidence="2" key="1">
    <citation type="journal article" date="2014" name="Proc. Natl. Acad. Sci. U.S.A.">
        <title>Extensive sampling of basidiomycete genomes demonstrates inadequacy of the white-rot/brown-rot paradigm for wood decay fungi.</title>
        <authorList>
            <person name="Riley R."/>
            <person name="Salamov A.A."/>
            <person name="Brown D.W."/>
            <person name="Nagy L.G."/>
            <person name="Floudas D."/>
            <person name="Held B.W."/>
            <person name="Levasseur A."/>
            <person name="Lombard V."/>
            <person name="Morin E."/>
            <person name="Otillar R."/>
            <person name="Lindquist E.A."/>
            <person name="Sun H."/>
            <person name="LaButti K.M."/>
            <person name="Schmutz J."/>
            <person name="Jabbour D."/>
            <person name="Luo H."/>
            <person name="Baker S.E."/>
            <person name="Pisabarro A.G."/>
            <person name="Walton J.D."/>
            <person name="Blanchette R.A."/>
            <person name="Henrissat B."/>
            <person name="Martin F."/>
            <person name="Cullen D."/>
            <person name="Hibbett D.S."/>
            <person name="Grigoriev I.V."/>
        </authorList>
    </citation>
    <scope>NUCLEOTIDE SEQUENCE [LARGE SCALE GENOMIC DNA]</scope>
    <source>
        <strain evidence="2">FD-172 SS1</strain>
    </source>
</reference>
<dbReference type="AlphaFoldDB" id="A0A067N810"/>
<organism evidence="1 2">
    <name type="scientific">Botryobasidium botryosum (strain FD-172 SS1)</name>
    <dbReference type="NCBI Taxonomy" id="930990"/>
    <lineage>
        <taxon>Eukaryota</taxon>
        <taxon>Fungi</taxon>
        <taxon>Dikarya</taxon>
        <taxon>Basidiomycota</taxon>
        <taxon>Agaricomycotina</taxon>
        <taxon>Agaricomycetes</taxon>
        <taxon>Cantharellales</taxon>
        <taxon>Botryobasidiaceae</taxon>
        <taxon>Botryobasidium</taxon>
    </lineage>
</organism>